<accession>A0A1U6IIT8</accession>
<evidence type="ECO:0000256" key="1">
    <source>
        <dbReference type="SAM" id="MobiDB-lite"/>
    </source>
</evidence>
<dbReference type="EMBL" id="FVZE01000007">
    <property type="protein sequence ID" value="SLK07882.1"/>
    <property type="molecule type" value="Genomic_DNA"/>
</dbReference>
<proteinExistence type="predicted"/>
<evidence type="ECO:0000313" key="2">
    <source>
        <dbReference type="EMBL" id="SLK07882.1"/>
    </source>
</evidence>
<keyword evidence="3" id="KW-1185">Reference proteome</keyword>
<dbReference type="AlphaFoldDB" id="A0A1U6IIT8"/>
<evidence type="ECO:0000313" key="3">
    <source>
        <dbReference type="Proteomes" id="UP000190989"/>
    </source>
</evidence>
<sequence length="92" mass="10420">MIDPDPRGTHIHLLELHGEGCRIEIAERPFVKGPLQYRSYDWTYRARVKRPLPTCSSTRAATAPFAANPSGIQRAFRASEPRSLRRRAGMTT</sequence>
<organism evidence="2 3">
    <name type="scientific">Novosphingobium mathurense</name>
    <dbReference type="NCBI Taxonomy" id="428990"/>
    <lineage>
        <taxon>Bacteria</taxon>
        <taxon>Pseudomonadati</taxon>
        <taxon>Pseudomonadota</taxon>
        <taxon>Alphaproteobacteria</taxon>
        <taxon>Sphingomonadales</taxon>
        <taxon>Sphingomonadaceae</taxon>
        <taxon>Novosphingobium</taxon>
    </lineage>
</organism>
<protein>
    <submittedName>
        <fullName evidence="2">Uncharacterized protein</fullName>
    </submittedName>
</protein>
<feature type="region of interest" description="Disordered" evidence="1">
    <location>
        <begin position="72"/>
        <end position="92"/>
    </location>
</feature>
<dbReference type="Proteomes" id="UP000190989">
    <property type="component" value="Unassembled WGS sequence"/>
</dbReference>
<name>A0A1U6IIT8_9SPHN</name>
<reference evidence="3" key="1">
    <citation type="submission" date="2017-02" db="EMBL/GenBank/DDBJ databases">
        <authorList>
            <person name="Varghese N."/>
            <person name="Submissions S."/>
        </authorList>
    </citation>
    <scope>NUCLEOTIDE SEQUENCE [LARGE SCALE GENOMIC DNA]</scope>
    <source>
        <strain evidence="3">SM117</strain>
    </source>
</reference>
<gene>
    <name evidence="2" type="ORF">SAMN06295987_10775</name>
</gene>